<gene>
    <name evidence="2" type="ORF">AACH06_10240</name>
</gene>
<keyword evidence="3" id="KW-1185">Reference proteome</keyword>
<evidence type="ECO:0000256" key="1">
    <source>
        <dbReference type="SAM" id="SignalP"/>
    </source>
</evidence>
<evidence type="ECO:0008006" key="4">
    <source>
        <dbReference type="Google" id="ProtNLM"/>
    </source>
</evidence>
<proteinExistence type="predicted"/>
<name>A0ABU9BMK0_9BURK</name>
<organism evidence="2 3">
    <name type="scientific">Ideonella lacteola</name>
    <dbReference type="NCBI Taxonomy" id="2984193"/>
    <lineage>
        <taxon>Bacteria</taxon>
        <taxon>Pseudomonadati</taxon>
        <taxon>Pseudomonadota</taxon>
        <taxon>Betaproteobacteria</taxon>
        <taxon>Burkholderiales</taxon>
        <taxon>Sphaerotilaceae</taxon>
        <taxon>Ideonella</taxon>
    </lineage>
</organism>
<evidence type="ECO:0000313" key="2">
    <source>
        <dbReference type="EMBL" id="MEK8031194.1"/>
    </source>
</evidence>
<accession>A0ABU9BMK0</accession>
<feature type="chain" id="PRO_5047457033" description="Secreted protein" evidence="1">
    <location>
        <begin position="32"/>
        <end position="205"/>
    </location>
</feature>
<reference evidence="2 3" key="1">
    <citation type="submission" date="2024-04" db="EMBL/GenBank/DDBJ databases">
        <title>Novel species of the genus Ideonella isolated from streams.</title>
        <authorList>
            <person name="Lu H."/>
        </authorList>
    </citation>
    <scope>NUCLEOTIDE SEQUENCE [LARGE SCALE GENOMIC DNA]</scope>
    <source>
        <strain evidence="2 3">DXS29W</strain>
    </source>
</reference>
<comment type="caution">
    <text evidence="2">The sequence shown here is derived from an EMBL/GenBank/DDBJ whole genome shotgun (WGS) entry which is preliminary data.</text>
</comment>
<dbReference type="RefSeq" id="WP_341425572.1">
    <property type="nucleotide sequence ID" value="NZ_JBBUTG010000005.1"/>
</dbReference>
<protein>
    <recommendedName>
        <fullName evidence="4">Secreted protein</fullName>
    </recommendedName>
</protein>
<keyword evidence="1" id="KW-0732">Signal</keyword>
<dbReference type="Proteomes" id="UP001371218">
    <property type="component" value="Unassembled WGS sequence"/>
</dbReference>
<dbReference type="EMBL" id="JBBUTG010000005">
    <property type="protein sequence ID" value="MEK8031194.1"/>
    <property type="molecule type" value="Genomic_DNA"/>
</dbReference>
<sequence length="205" mass="21493">MSRLSQRQFKLPFVAAAALVGFLASGAPSYAADKTSFRMVRSPALNTSPSCVPYASAKVKIVSTGEVETMTVDVDGLPPNTGFDLFVLQQPNAPFGMAWYQSDIETDQYGHGSVKVLGRFNIETFMVAPGSVAAPQTQPGAAASNPATAPIQMYHLGIWFNSPADALAAGCPGAVTPFNGEHNAGVQVLNTSNFDALSGPLLKIN</sequence>
<feature type="signal peptide" evidence="1">
    <location>
        <begin position="1"/>
        <end position="31"/>
    </location>
</feature>
<evidence type="ECO:0000313" key="3">
    <source>
        <dbReference type="Proteomes" id="UP001371218"/>
    </source>
</evidence>